<reference evidence="1" key="1">
    <citation type="submission" date="2019-08" db="EMBL/GenBank/DDBJ databases">
        <authorList>
            <person name="Kucharzyk K."/>
            <person name="Murdoch R.W."/>
            <person name="Higgins S."/>
            <person name="Loffler F."/>
        </authorList>
    </citation>
    <scope>NUCLEOTIDE SEQUENCE</scope>
</reference>
<accession>A0A645JGR1</accession>
<protein>
    <submittedName>
        <fullName evidence="1">Uncharacterized protein</fullName>
    </submittedName>
</protein>
<sequence length="92" mass="10179">MKNGMESNAEEFKPKNVFCATASSGKPAEAIATMVTTAIDRKMGNPRKERTIKKMKTISPAFTAYSPLSVEAILHYVKSPESFCKYSLLKTE</sequence>
<evidence type="ECO:0000313" key="1">
    <source>
        <dbReference type="EMBL" id="MPN62801.1"/>
    </source>
</evidence>
<name>A0A645JGR1_9ZZZZ</name>
<organism evidence="1">
    <name type="scientific">bioreactor metagenome</name>
    <dbReference type="NCBI Taxonomy" id="1076179"/>
    <lineage>
        <taxon>unclassified sequences</taxon>
        <taxon>metagenomes</taxon>
        <taxon>ecological metagenomes</taxon>
    </lineage>
</organism>
<comment type="caution">
    <text evidence="1">The sequence shown here is derived from an EMBL/GenBank/DDBJ whole genome shotgun (WGS) entry which is preliminary data.</text>
</comment>
<gene>
    <name evidence="1" type="ORF">SDC9_210554</name>
</gene>
<dbReference type="AlphaFoldDB" id="A0A645JGR1"/>
<dbReference type="EMBL" id="VSSQ01141361">
    <property type="protein sequence ID" value="MPN62801.1"/>
    <property type="molecule type" value="Genomic_DNA"/>
</dbReference>
<proteinExistence type="predicted"/>